<evidence type="ECO:0000313" key="2">
    <source>
        <dbReference type="EMBL" id="KSV18077.1"/>
    </source>
</evidence>
<dbReference type="EMBL" id="JGYD01000018">
    <property type="protein sequence ID" value="KSV18077.1"/>
    <property type="molecule type" value="Genomic_DNA"/>
</dbReference>
<gene>
    <name evidence="2" type="ORF">DA01_05405</name>
    <name evidence="3" type="ORF">VLL09_06040</name>
</gene>
<dbReference type="eggNOG" id="COG1307">
    <property type="taxonomic scope" value="Bacteria"/>
</dbReference>
<accession>A0A0V8M2U3</accession>
<protein>
    <submittedName>
        <fullName evidence="3">DegV family protein</fullName>
    </submittedName>
    <submittedName>
        <fullName evidence="2">Fatty acid-binding protein DegV</fullName>
    </submittedName>
</protein>
<dbReference type="Pfam" id="PF02645">
    <property type="entry name" value="DegV"/>
    <property type="match status" value="1"/>
</dbReference>
<reference evidence="2 4" key="1">
    <citation type="journal article" date="2015" name="Sci. Rep.">
        <title>A comparative genomics and reductive dehalogenase gene transcription study of two chloroethene-respiring bacteria, Dehalococcoides mccartyi strains MB and 11a.</title>
        <authorList>
            <person name="Low A."/>
            <person name="Shen Z."/>
            <person name="Cheng D."/>
            <person name="Rogers M.J."/>
            <person name="Lee P.K."/>
            <person name="He J."/>
        </authorList>
    </citation>
    <scope>NUCLEOTIDE SEQUENCE [LARGE SCALE GENOMIC DNA]</scope>
    <source>
        <strain evidence="2 4">MB</strain>
    </source>
</reference>
<dbReference type="InterPro" id="IPR050270">
    <property type="entry name" value="DegV_domain_contain"/>
</dbReference>
<dbReference type="Proteomes" id="UP000053577">
    <property type="component" value="Unassembled WGS sequence"/>
</dbReference>
<dbReference type="SUPFAM" id="SSF82549">
    <property type="entry name" value="DAK1/DegV-like"/>
    <property type="match status" value="1"/>
</dbReference>
<evidence type="ECO:0000256" key="1">
    <source>
        <dbReference type="ARBA" id="ARBA00023121"/>
    </source>
</evidence>
<dbReference type="RefSeq" id="WP_058292527.1">
    <property type="nucleotide sequence ID" value="NZ_CP019865.1"/>
</dbReference>
<dbReference type="AlphaFoldDB" id="A0A0V8M2U3"/>
<dbReference type="NCBIfam" id="TIGR00762">
    <property type="entry name" value="DegV"/>
    <property type="match status" value="1"/>
</dbReference>
<dbReference type="InterPro" id="IPR003797">
    <property type="entry name" value="DegV"/>
</dbReference>
<name>A0A0V8M2U3_9CHLR</name>
<dbReference type="PANTHER" id="PTHR33434">
    <property type="entry name" value="DEGV DOMAIN-CONTAINING PROTEIN DR_1986-RELATED"/>
    <property type="match status" value="1"/>
</dbReference>
<dbReference type="EMBL" id="CP141531">
    <property type="protein sequence ID" value="WRO06947.1"/>
    <property type="molecule type" value="Genomic_DNA"/>
</dbReference>
<dbReference type="InterPro" id="IPR043168">
    <property type="entry name" value="DegV_C"/>
</dbReference>
<proteinExistence type="predicted"/>
<dbReference type="PROSITE" id="PS51482">
    <property type="entry name" value="DEGV"/>
    <property type="match status" value="1"/>
</dbReference>
<dbReference type="Gene3D" id="3.30.1180.10">
    <property type="match status" value="1"/>
</dbReference>
<dbReference type="Proteomes" id="UP001327986">
    <property type="component" value="Chromosome"/>
</dbReference>
<dbReference type="PANTHER" id="PTHR33434:SF2">
    <property type="entry name" value="FATTY ACID-BINDING PROTEIN TM_1468"/>
    <property type="match status" value="1"/>
</dbReference>
<evidence type="ECO:0000313" key="4">
    <source>
        <dbReference type="Proteomes" id="UP000053577"/>
    </source>
</evidence>
<dbReference type="OrthoDB" id="9780660at2"/>
<organism evidence="2 4">
    <name type="scientific">Dehalococcoides mccartyi</name>
    <dbReference type="NCBI Taxonomy" id="61435"/>
    <lineage>
        <taxon>Bacteria</taxon>
        <taxon>Bacillati</taxon>
        <taxon>Chloroflexota</taxon>
        <taxon>Dehalococcoidia</taxon>
        <taxon>Dehalococcoidales</taxon>
        <taxon>Dehalococcoidaceae</taxon>
        <taxon>Dehalococcoides</taxon>
    </lineage>
</organism>
<dbReference type="GO" id="GO:0008289">
    <property type="term" value="F:lipid binding"/>
    <property type="evidence" value="ECO:0007669"/>
    <property type="project" value="UniProtKB-KW"/>
</dbReference>
<dbReference type="PATRIC" id="fig|61435.5.peg.1068"/>
<reference evidence="3" key="2">
    <citation type="submission" date="2023-12" db="EMBL/GenBank/DDBJ databases">
        <title>Isolation of organohalide respiring bacteria Dehalococcoides mccartyi strain GPTCE1 in groundwater collected near a chemical plant in Suzhou, China.</title>
        <authorList>
            <person name="Liu G."/>
        </authorList>
    </citation>
    <scope>NUCLEOTIDE SEQUENCE</scope>
    <source>
        <strain evidence="3">GPTCE1</strain>
    </source>
</reference>
<keyword evidence="1" id="KW-0446">Lipid-binding</keyword>
<sequence length="281" mass="30389">MAVKIITDSTSDIPPEMATNMGITVIPLTVSFGSEHFLDNVTLKPDEFYRRLSQSGIYPQTTQPSPAVFKDNYEKLMPEAEGILVITISSKLSGTYQSALSAVNMLENPTCPVEVIDSQTVSLALGLLAVKASELARSGKSLAEIKEAITQSLPDAQPLMFFDTLTYLQKGGRIGRAQSMLGSLLSVKPLLTVRDGVVTPLTRVRSLQAGMDQLYNFAAQHSTLEYVGIGYATSTTDALKLKERLAPLFPPEKIYITQVGPVVGTYTGPNTLCLNIIGKSR</sequence>
<dbReference type="Gene3D" id="3.40.50.10170">
    <property type="match status" value="1"/>
</dbReference>
<evidence type="ECO:0000313" key="3">
    <source>
        <dbReference type="EMBL" id="WRO06947.1"/>
    </source>
</evidence>